<reference evidence="2 3" key="1">
    <citation type="submission" date="2018-09" db="EMBL/GenBank/DDBJ databases">
        <title>Paenibacillus aracenensis nov. sp. isolated from a cave in southern Spain.</title>
        <authorList>
            <person name="Jurado V."/>
            <person name="Gutierrez-Patricio S."/>
            <person name="Gonzalez-Pimentel J.L."/>
            <person name="Miller A.Z."/>
            <person name="Laiz L."/>
            <person name="Saiz-Jimenez C."/>
        </authorList>
    </citation>
    <scope>NUCLEOTIDE SEQUENCE [LARGE SCALE GENOMIC DNA]</scope>
    <source>
        <strain evidence="2 3">JCM 19203</strain>
    </source>
</reference>
<feature type="transmembrane region" description="Helical" evidence="1">
    <location>
        <begin position="171"/>
        <end position="194"/>
    </location>
</feature>
<dbReference type="EMBL" id="QXQB01000001">
    <property type="protein sequence ID" value="RJX40716.1"/>
    <property type="molecule type" value="Genomic_DNA"/>
</dbReference>
<dbReference type="AlphaFoldDB" id="A0A3A6PLV2"/>
<feature type="transmembrane region" description="Helical" evidence="1">
    <location>
        <begin position="117"/>
        <end position="138"/>
    </location>
</feature>
<comment type="caution">
    <text evidence="2">The sequence shown here is derived from an EMBL/GenBank/DDBJ whole genome shotgun (WGS) entry which is preliminary data.</text>
</comment>
<keyword evidence="1" id="KW-0472">Membrane</keyword>
<keyword evidence="3" id="KW-1185">Reference proteome</keyword>
<dbReference type="PANTHER" id="PTHR41309:SF2">
    <property type="entry name" value="MEMBRANE PROTEIN"/>
    <property type="match status" value="1"/>
</dbReference>
<feature type="transmembrane region" description="Helical" evidence="1">
    <location>
        <begin position="12"/>
        <end position="30"/>
    </location>
</feature>
<accession>A0A3A6PLV2</accession>
<protein>
    <submittedName>
        <fullName evidence="2">ABC-2 transporter permease</fullName>
    </submittedName>
</protein>
<feature type="transmembrane region" description="Helical" evidence="1">
    <location>
        <begin position="77"/>
        <end position="105"/>
    </location>
</feature>
<keyword evidence="1" id="KW-0812">Transmembrane</keyword>
<sequence length="208" mass="23461">MTLLHLIRKDFIVLRWYFLFVAVFALIFGWNFRTSISPLLIQALPTVMMVMLTASIEFRSKSMMFVSALPVSRKQIVLAKYVSVFFYCMLGLVLMLAVHAANVYITGHSTPVSGYSMLLAFGVSMLFAAIYLFIQFWLGIRSSQVMVFAAILLMNLFLGMAGDAVEKLSDAFWFNVPLAAGIPPAGLLIMYSSYRWSLHISRRKDIQG</sequence>
<keyword evidence="1" id="KW-1133">Transmembrane helix</keyword>
<evidence type="ECO:0000313" key="2">
    <source>
        <dbReference type="EMBL" id="RJX40716.1"/>
    </source>
</evidence>
<feature type="transmembrane region" description="Helical" evidence="1">
    <location>
        <begin position="36"/>
        <end position="56"/>
    </location>
</feature>
<organism evidence="2 3">
    <name type="scientific">Paenibacillus pinisoli</name>
    <dbReference type="NCBI Taxonomy" id="1276110"/>
    <lineage>
        <taxon>Bacteria</taxon>
        <taxon>Bacillati</taxon>
        <taxon>Bacillota</taxon>
        <taxon>Bacilli</taxon>
        <taxon>Bacillales</taxon>
        <taxon>Paenibacillaceae</taxon>
        <taxon>Paenibacillus</taxon>
    </lineage>
</organism>
<evidence type="ECO:0000313" key="3">
    <source>
        <dbReference type="Proteomes" id="UP000267798"/>
    </source>
</evidence>
<dbReference type="Pfam" id="PF13346">
    <property type="entry name" value="ABC2_membrane_5"/>
    <property type="match status" value="1"/>
</dbReference>
<dbReference type="PANTHER" id="PTHR41309">
    <property type="entry name" value="MEMBRANE PROTEIN-RELATED"/>
    <property type="match status" value="1"/>
</dbReference>
<proteinExistence type="predicted"/>
<evidence type="ECO:0000256" key="1">
    <source>
        <dbReference type="SAM" id="Phobius"/>
    </source>
</evidence>
<name>A0A3A6PLV2_9BACL</name>
<dbReference type="RefSeq" id="WP_120106562.1">
    <property type="nucleotide sequence ID" value="NZ_QXQB01000001.1"/>
</dbReference>
<gene>
    <name evidence="2" type="ORF">D3P09_01480</name>
</gene>
<dbReference type="InterPro" id="IPR025699">
    <property type="entry name" value="ABC2_memb-like"/>
</dbReference>
<dbReference type="Proteomes" id="UP000267798">
    <property type="component" value="Unassembled WGS sequence"/>
</dbReference>
<feature type="transmembrane region" description="Helical" evidence="1">
    <location>
        <begin position="145"/>
        <end position="165"/>
    </location>
</feature>
<dbReference type="OrthoDB" id="2662181at2"/>